<dbReference type="EMBL" id="JBHSAQ010000010">
    <property type="protein sequence ID" value="MFC3959220.1"/>
    <property type="molecule type" value="Genomic_DNA"/>
</dbReference>
<comment type="caution">
    <text evidence="3">The sequence shown here is derived from an EMBL/GenBank/DDBJ whole genome shotgun (WGS) entry which is preliminary data.</text>
</comment>
<feature type="transmembrane region" description="Helical" evidence="1">
    <location>
        <begin position="124"/>
        <end position="144"/>
    </location>
</feature>
<reference evidence="3 4" key="1">
    <citation type="journal article" date="2019" name="Int. J. Syst. Evol. Microbiol.">
        <title>The Global Catalogue of Microorganisms (GCM) 10K type strain sequencing project: providing services to taxonomists for standard genome sequencing and annotation.</title>
        <authorList>
            <consortium name="The Broad Institute Genomics Platform"/>
            <consortium name="The Broad Institute Genome Sequencing Center for Infectious Disease"/>
            <person name="Wu L."/>
            <person name="Ma J."/>
        </authorList>
    </citation>
    <scope>NUCLEOTIDE SEQUENCE [LARGE SCALE GENOMIC DNA]</scope>
    <source>
        <strain evidence="3 4">IBRC-M 10256</strain>
    </source>
</reference>
<keyword evidence="1" id="KW-0472">Membrane</keyword>
<evidence type="ECO:0000313" key="3">
    <source>
        <dbReference type="EMBL" id="MFC3959220.1"/>
    </source>
</evidence>
<name>A0ABD5NQM1_9EURY</name>
<dbReference type="GeneID" id="73902506"/>
<keyword evidence="1" id="KW-1133">Transmembrane helix</keyword>
<gene>
    <name evidence="3" type="ORF">ACFOUR_12700</name>
</gene>
<dbReference type="InterPro" id="IPR058284">
    <property type="entry name" value="DUF7978"/>
</dbReference>
<evidence type="ECO:0000259" key="2">
    <source>
        <dbReference type="Pfam" id="PF25933"/>
    </source>
</evidence>
<evidence type="ECO:0000313" key="4">
    <source>
        <dbReference type="Proteomes" id="UP001595846"/>
    </source>
</evidence>
<dbReference type="Pfam" id="PF25933">
    <property type="entry name" value="DUF7978"/>
    <property type="match status" value="1"/>
</dbReference>
<dbReference type="AlphaFoldDB" id="A0ABD5NQM1"/>
<feature type="transmembrane region" description="Helical" evidence="1">
    <location>
        <begin position="164"/>
        <end position="191"/>
    </location>
</feature>
<evidence type="ECO:0000256" key="1">
    <source>
        <dbReference type="SAM" id="Phobius"/>
    </source>
</evidence>
<feature type="domain" description="DUF7978" evidence="2">
    <location>
        <begin position="8"/>
        <end position="190"/>
    </location>
</feature>
<dbReference type="Proteomes" id="UP001595846">
    <property type="component" value="Unassembled WGS sequence"/>
</dbReference>
<accession>A0ABD5NQM1</accession>
<keyword evidence="4" id="KW-1185">Reference proteome</keyword>
<keyword evidence="1" id="KW-0812">Transmembrane</keyword>
<organism evidence="3 4">
    <name type="scientific">Halovivax cerinus</name>
    <dbReference type="NCBI Taxonomy" id="1487865"/>
    <lineage>
        <taxon>Archaea</taxon>
        <taxon>Methanobacteriati</taxon>
        <taxon>Methanobacteriota</taxon>
        <taxon>Stenosarchaea group</taxon>
        <taxon>Halobacteria</taxon>
        <taxon>Halobacteriales</taxon>
        <taxon>Natrialbaceae</taxon>
        <taxon>Halovivax</taxon>
    </lineage>
</organism>
<dbReference type="RefSeq" id="WP_256533385.1">
    <property type="nucleotide sequence ID" value="NZ_CP101824.1"/>
</dbReference>
<sequence length="194" mass="19745">MSRPANGTATIGGRVAASAGVGIILAAIGYLLTTLLIRDEVRETVDPVPEWKGTAWYYFSAHFVELERGGSVGGWSGTETIDLIAESGSANAELLYLIPPVVLLLGGALLAVRLDAGDLGQAVVAGVPVTIGYGVVMSLGALVAESSSEGSFFGIETSESIGPVLLPAVVIAGVLYPLVFATVGSVVASLITSR</sequence>
<proteinExistence type="predicted"/>
<feature type="transmembrane region" description="Helical" evidence="1">
    <location>
        <begin position="12"/>
        <end position="37"/>
    </location>
</feature>
<protein>
    <recommendedName>
        <fullName evidence="2">DUF7978 domain-containing protein</fullName>
    </recommendedName>
</protein>